<dbReference type="Proteomes" id="UP001462640">
    <property type="component" value="Unassembled WGS sequence"/>
</dbReference>
<comment type="caution">
    <text evidence="2">The sequence shown here is derived from an EMBL/GenBank/DDBJ whole genome shotgun (WGS) entry which is preliminary data.</text>
</comment>
<dbReference type="EMBL" id="JBDPZC010000006">
    <property type="protein sequence ID" value="MEO3714015.1"/>
    <property type="molecule type" value="Genomic_DNA"/>
</dbReference>
<gene>
    <name evidence="2" type="ORF">ABDJ40_14715</name>
</gene>
<evidence type="ECO:0000313" key="2">
    <source>
        <dbReference type="EMBL" id="MEO3714015.1"/>
    </source>
</evidence>
<accession>A0ABV0GG27</accession>
<keyword evidence="3" id="KW-1185">Reference proteome</keyword>
<feature type="domain" description="DUF4815" evidence="1">
    <location>
        <begin position="5"/>
        <end position="572"/>
    </location>
</feature>
<evidence type="ECO:0000313" key="3">
    <source>
        <dbReference type="Proteomes" id="UP001462640"/>
    </source>
</evidence>
<dbReference type="Pfam" id="PF16075">
    <property type="entry name" value="DUF4815"/>
    <property type="match status" value="1"/>
</dbReference>
<dbReference type="RefSeq" id="WP_347610936.1">
    <property type="nucleotide sequence ID" value="NZ_JBDPZC010000006.1"/>
</dbReference>
<protein>
    <submittedName>
        <fullName evidence="2">DUF4815 domain-containing protein</fullName>
    </submittedName>
</protein>
<name>A0ABV0GG27_9BURK</name>
<evidence type="ECO:0000259" key="1">
    <source>
        <dbReference type="Pfam" id="PF16075"/>
    </source>
</evidence>
<proteinExistence type="predicted"/>
<organism evidence="2 3">
    <name type="scientific">Roseateles flavus</name>
    <dbReference type="NCBI Taxonomy" id="3149041"/>
    <lineage>
        <taxon>Bacteria</taxon>
        <taxon>Pseudomonadati</taxon>
        <taxon>Pseudomonadota</taxon>
        <taxon>Betaproteobacteria</taxon>
        <taxon>Burkholderiales</taxon>
        <taxon>Sphaerotilaceae</taxon>
        <taxon>Roseateles</taxon>
    </lineage>
</organism>
<dbReference type="InterPro" id="IPR032096">
    <property type="entry name" value="DUF4815"/>
</dbReference>
<reference evidence="2 3" key="1">
    <citation type="submission" date="2024-05" db="EMBL/GenBank/DDBJ databases">
        <title>Roseateles sp. 2.12 16S ribosomal RNA gene Genome sequencing and assembly.</title>
        <authorList>
            <person name="Woo H."/>
        </authorList>
    </citation>
    <scope>NUCLEOTIDE SEQUENCE [LARGE SCALE GENOMIC DNA]</scope>
    <source>
        <strain evidence="2 3">2.12</strain>
    </source>
</reference>
<sequence>MPNQIYDRFDPSLNYERHLFRADKVLQSAELIEIQRSIQHRVKGIADVLFKDGDVVRDARIVVNAETGDTLCEAGAIYLAGAVRGVPPANFVIPVVGLVTVGVYLRESIITELQDPSLVSPAVGTRGYLEPGAARLQILPEWGVAGGAGAFYPVYTVEDGHVRAKEPPPQLDAVTQALARYDRDSAGGSYVVQGLSVALAADLPDGRQVYTVAEGRARVSGYGVELTTSRRLVYDAQPDLQFIDSEPHASTTAAAQRINLDRSPLSSIESVKITAERTVNINHGGFAGALDPLPDNSVLVIKEVKQGGTIYVKDVDWKLTAGQVDWSPAGAEPAPGSTYSVRYEYIATVEPTAVDATGCTVTGAVPGSLILVSYHQMLPRVDRLCLDAEGGIIWLRGVASAWRPTAPAVPAGLLPIASVAQTWTSARSVTNNGVRVVPMNELAAITSRIDLLTELMAQQRLESDAGLREAGTKKGLFVDPFTGDSMRDQGLAQTAAIVDGELTLPIVSADVLTPTAALAAPATLPLALQASLGQALRTGNMPVNPYRAFDLLPASVLLKPAVDQWTNVQTNWLSPITQLVSAGASTSTDQLVSVSQRAVENLRQIVVHFEARGFGAGENVSALTFDGIDVSGPPLVANGQGLVAGQFTIPAGIRAGAKRFSIEGQGGTRGEATFTGSGLLRIETRQIVTTVASRPIDPLAQTFTPADFMQLAAVDLWFTAKGTSRVLVQIREVQLGVPTRTVLGETQLDPAGIQLAGASTRVTFSRPVSLEAGTEYALVVLCDDATTALALAELGKFDATAQAFYTQQGFNVGVLLSSANASTWTPHQDKDLTFRLHAARCTSLQRLVDLGQCEVEGATDLLLLSLIEAPTAAARVDYTLALPDGSHVTVADGQPLRLAAPITGQVGITARLVGAERVTPVLHPGLQLVAATVSNVGDYISRAVNAGNNSRVRIIFDALLPGGSAVVADVASAAADASLPASWSNAVNVKATPIGDGWMEMQHELANISAAAVRLRLHLSGNTAARPRVRNLRLIVL</sequence>